<name>A0AAN8WZ71_HALRR</name>
<dbReference type="GO" id="GO:0048471">
    <property type="term" value="C:perinuclear region of cytoplasm"/>
    <property type="evidence" value="ECO:0007669"/>
    <property type="project" value="TreeGrafter"/>
</dbReference>
<organism evidence="3 4">
    <name type="scientific">Halocaridina rubra</name>
    <name type="common">Hawaiian red shrimp</name>
    <dbReference type="NCBI Taxonomy" id="373956"/>
    <lineage>
        <taxon>Eukaryota</taxon>
        <taxon>Metazoa</taxon>
        <taxon>Ecdysozoa</taxon>
        <taxon>Arthropoda</taxon>
        <taxon>Crustacea</taxon>
        <taxon>Multicrustacea</taxon>
        <taxon>Malacostraca</taxon>
        <taxon>Eumalacostraca</taxon>
        <taxon>Eucarida</taxon>
        <taxon>Decapoda</taxon>
        <taxon>Pleocyemata</taxon>
        <taxon>Caridea</taxon>
        <taxon>Atyoidea</taxon>
        <taxon>Atyidae</taxon>
        <taxon>Halocaridina</taxon>
    </lineage>
</organism>
<gene>
    <name evidence="3" type="ORF">SK128_010412</name>
</gene>
<dbReference type="PROSITE" id="PS51391">
    <property type="entry name" value="CID"/>
    <property type="match status" value="1"/>
</dbReference>
<keyword evidence="4" id="KW-1185">Reference proteome</keyword>
<reference evidence="3 4" key="1">
    <citation type="submission" date="2023-11" db="EMBL/GenBank/DDBJ databases">
        <title>Halocaridina rubra genome assembly.</title>
        <authorList>
            <person name="Smith C."/>
        </authorList>
    </citation>
    <scope>NUCLEOTIDE SEQUENCE [LARGE SCALE GENOMIC DNA]</scope>
    <source>
        <strain evidence="3">EP-1</strain>
        <tissue evidence="3">Whole</tissue>
    </source>
</reference>
<dbReference type="PANTHER" id="PTHR12323">
    <property type="entry name" value="SR-RELATED CTD ASSOCIATED FACTOR 6"/>
    <property type="match status" value="1"/>
</dbReference>
<evidence type="ECO:0000313" key="4">
    <source>
        <dbReference type="Proteomes" id="UP001381693"/>
    </source>
</evidence>
<dbReference type="SUPFAM" id="SSF48464">
    <property type="entry name" value="ENTH/VHS domain"/>
    <property type="match status" value="1"/>
</dbReference>
<feature type="domain" description="CID" evidence="2">
    <location>
        <begin position="1"/>
        <end position="64"/>
    </location>
</feature>
<keyword evidence="1" id="KW-0175">Coiled coil</keyword>
<dbReference type="EMBL" id="JAXCGZ010011379">
    <property type="protein sequence ID" value="KAK7075046.1"/>
    <property type="molecule type" value="Genomic_DNA"/>
</dbReference>
<evidence type="ECO:0000259" key="2">
    <source>
        <dbReference type="PROSITE" id="PS51391"/>
    </source>
</evidence>
<dbReference type="Pfam" id="PF04818">
    <property type="entry name" value="CID"/>
    <property type="match status" value="1"/>
</dbReference>
<feature type="coiled-coil region" evidence="1">
    <location>
        <begin position="100"/>
        <end position="127"/>
    </location>
</feature>
<dbReference type="InterPro" id="IPR006569">
    <property type="entry name" value="CID_dom"/>
</dbReference>
<feature type="non-terminal residue" evidence="3">
    <location>
        <position position="1"/>
    </location>
</feature>
<evidence type="ECO:0000313" key="3">
    <source>
        <dbReference type="EMBL" id="KAK7075046.1"/>
    </source>
</evidence>
<dbReference type="PANTHER" id="PTHR12323:SF0">
    <property type="entry name" value="CALCIUM HOMEOSTASIS ENDOPLASMIC RETICULUM PROTEIN"/>
    <property type="match status" value="1"/>
</dbReference>
<comment type="caution">
    <text evidence="3">The sequence shown here is derived from an EMBL/GenBank/DDBJ whole genome shotgun (WGS) entry which is preliminary data.</text>
</comment>
<proteinExistence type="predicted"/>
<feature type="non-terminal residue" evidence="3">
    <location>
        <position position="129"/>
    </location>
</feature>
<dbReference type="Proteomes" id="UP001381693">
    <property type="component" value="Unassembled WGS sequence"/>
</dbReference>
<protein>
    <recommendedName>
        <fullName evidence="2">CID domain-containing protein</fullName>
    </recommendedName>
</protein>
<sequence>VRKNADDLKEALEKVLAPMFCNAMTIASEDQKSKLDKLLNLWESKIKLEDDVVMQLKKPVESWGSFEKAMIDEFPQVVATINQHIDSTFEGYKQQHNAFVQHATGQIQSLANQKQQIEQQAAAAAAAAA</sequence>
<dbReference type="InterPro" id="IPR008942">
    <property type="entry name" value="ENTH_VHS"/>
</dbReference>
<dbReference type="Gene3D" id="1.25.40.90">
    <property type="match status" value="1"/>
</dbReference>
<evidence type="ECO:0000256" key="1">
    <source>
        <dbReference type="SAM" id="Coils"/>
    </source>
</evidence>
<dbReference type="AlphaFoldDB" id="A0AAN8WZ71"/>
<accession>A0AAN8WZ71</accession>
<dbReference type="GO" id="GO:0006874">
    <property type="term" value="P:intracellular calcium ion homeostasis"/>
    <property type="evidence" value="ECO:0007669"/>
    <property type="project" value="TreeGrafter"/>
</dbReference>